<proteinExistence type="predicted"/>
<dbReference type="OrthoDB" id="3639548at2759"/>
<feature type="region of interest" description="Disordered" evidence="1">
    <location>
        <begin position="1"/>
        <end position="20"/>
    </location>
</feature>
<evidence type="ECO:0000256" key="1">
    <source>
        <dbReference type="SAM" id="MobiDB-lite"/>
    </source>
</evidence>
<accession>A0A6A6F881</accession>
<dbReference type="Pfam" id="PF13640">
    <property type="entry name" value="2OG-FeII_Oxy_3"/>
    <property type="match status" value="1"/>
</dbReference>
<dbReference type="EMBL" id="ML992685">
    <property type="protein sequence ID" value="KAF2209750.1"/>
    <property type="molecule type" value="Genomic_DNA"/>
</dbReference>
<dbReference type="PANTHER" id="PTHR33099:SF7">
    <property type="entry name" value="MYND-TYPE DOMAIN-CONTAINING PROTEIN"/>
    <property type="match status" value="1"/>
</dbReference>
<dbReference type="PANTHER" id="PTHR33099">
    <property type="entry name" value="FE2OG DIOXYGENASE DOMAIN-CONTAINING PROTEIN"/>
    <property type="match status" value="1"/>
</dbReference>
<protein>
    <recommendedName>
        <fullName evidence="2">Prolyl 4-hydroxylase alpha subunit Fe(2+) 2OG dioxygenase domain-containing protein</fullName>
    </recommendedName>
</protein>
<keyword evidence="4" id="KW-1185">Reference proteome</keyword>
<sequence>MAEAVEVLQQGQSDNVGNSDSEVDCKLLSNSWKLKGNLLNALEKIQPSGSFASFGTIGQQFVDPTVSTIDGEPPIQLPVDEDAAKRLIAASHQAPFGRGSETLIDQSVRRTWELNRDQFRLCNPAYNAMLNHVLGKVRTELGIPQGTSIQAHAYKLLIYEQGAMFRPHTDTEKVPGMFGTLVVCLPSAHEGGDLVLTHRRSTKRFATSKEQPSYACWYSDVQHEVQEVTSGYRIVLTYNLVQIENPVPNLSALGTAQDFSDLKRALKYWSASKTGPVLHILEHKYTDVSLRLSAMKGADRSRVMALQQFAEKYKYNLFLGSMEHERTGSTGDDFDPHYRDNWYQDSEEEESSDDGGYHVIDEVCDQKTVLKRVVVPDEAGTQILTDVYVNEDVLLWDEAFTGEREPDEHEYEGYTGNAGAQATHWYRDTVVILVPAERMIPWCLGNFRSNQYNRGNKGNILPLLKWLRARCDQQSSAEHKAQAKADLNQVCLNVTQQNAIIRERSVKYPSIPMQLAFPADVLAEVVDILAWLENYDALVAAVADSGGQLPSTAFNTLAPLISDHFERLAPALTKAFDQFDSVHSTFECLKTLFDGELNGRAGPVGEWIANTIKRAIGIVKEPQSQDGAAVAEIVVCFKGLSGTSELIQRRTGHTNFMLAFLAGLIRKGHEVFSPAEMLSIVNRFLGPFFDGFLPTVQPISDHKRMKTDNHAAATTPKPRSNTAPAFDMVELLRYLLANDMRAELQSFFTAIDRVLMAGTPDVVARILMRSLKIAEPLAKDNMANKHTPSFQNLYRGVFETCIKTHVQKQPPEFPNWARNRVHCNCATCWDLNLFLTSITQQTARFPLSKPQRHHLHSLLDMSPATDCTHVTERHTRPETLVVTKRNRAAGVYDAWYARCESVAKMLRAFDQDLLRKLLGNRYEKIVGMRAVIHSREGRIPKEVLLKKEEEAAAAAGPCSRAAGTKKRKMIEVVDLVSD</sequence>
<feature type="compositionally biased region" description="Polar residues" evidence="1">
    <location>
        <begin position="9"/>
        <end position="20"/>
    </location>
</feature>
<organism evidence="3 4">
    <name type="scientific">Cercospora zeae-maydis SCOH1-5</name>
    <dbReference type="NCBI Taxonomy" id="717836"/>
    <lineage>
        <taxon>Eukaryota</taxon>
        <taxon>Fungi</taxon>
        <taxon>Dikarya</taxon>
        <taxon>Ascomycota</taxon>
        <taxon>Pezizomycotina</taxon>
        <taxon>Dothideomycetes</taxon>
        <taxon>Dothideomycetidae</taxon>
        <taxon>Mycosphaerellales</taxon>
        <taxon>Mycosphaerellaceae</taxon>
        <taxon>Cercospora</taxon>
    </lineage>
</organism>
<reference evidence="3" key="1">
    <citation type="journal article" date="2020" name="Stud. Mycol.">
        <title>101 Dothideomycetes genomes: a test case for predicting lifestyles and emergence of pathogens.</title>
        <authorList>
            <person name="Haridas S."/>
            <person name="Albert R."/>
            <person name="Binder M."/>
            <person name="Bloem J."/>
            <person name="Labutti K."/>
            <person name="Salamov A."/>
            <person name="Andreopoulos B."/>
            <person name="Baker S."/>
            <person name="Barry K."/>
            <person name="Bills G."/>
            <person name="Bluhm B."/>
            <person name="Cannon C."/>
            <person name="Castanera R."/>
            <person name="Culley D."/>
            <person name="Daum C."/>
            <person name="Ezra D."/>
            <person name="Gonzalez J."/>
            <person name="Henrissat B."/>
            <person name="Kuo A."/>
            <person name="Liang C."/>
            <person name="Lipzen A."/>
            <person name="Lutzoni F."/>
            <person name="Magnuson J."/>
            <person name="Mondo S."/>
            <person name="Nolan M."/>
            <person name="Ohm R."/>
            <person name="Pangilinan J."/>
            <person name="Park H.-J."/>
            <person name="Ramirez L."/>
            <person name="Alfaro M."/>
            <person name="Sun H."/>
            <person name="Tritt A."/>
            <person name="Yoshinaga Y."/>
            <person name="Zwiers L.-H."/>
            <person name="Turgeon B."/>
            <person name="Goodwin S."/>
            <person name="Spatafora J."/>
            <person name="Crous P."/>
            <person name="Grigoriev I."/>
        </authorList>
    </citation>
    <scope>NUCLEOTIDE SEQUENCE</scope>
    <source>
        <strain evidence="3">SCOH1-5</strain>
    </source>
</reference>
<dbReference type="Proteomes" id="UP000799539">
    <property type="component" value="Unassembled WGS sequence"/>
</dbReference>
<dbReference type="InterPro" id="IPR044862">
    <property type="entry name" value="Pro_4_hyd_alph_FE2OG_OXY"/>
</dbReference>
<evidence type="ECO:0000259" key="2">
    <source>
        <dbReference type="Pfam" id="PF13640"/>
    </source>
</evidence>
<gene>
    <name evidence="3" type="ORF">CERZMDRAFT_100156</name>
</gene>
<feature type="domain" description="Prolyl 4-hydroxylase alpha subunit Fe(2+) 2OG dioxygenase" evidence="2">
    <location>
        <begin position="155"/>
        <end position="239"/>
    </location>
</feature>
<dbReference type="Gene3D" id="2.60.120.620">
    <property type="entry name" value="q2cbj1_9rhob like domain"/>
    <property type="match status" value="1"/>
</dbReference>
<dbReference type="AlphaFoldDB" id="A0A6A6F881"/>
<evidence type="ECO:0000313" key="3">
    <source>
        <dbReference type="EMBL" id="KAF2209750.1"/>
    </source>
</evidence>
<evidence type="ECO:0000313" key="4">
    <source>
        <dbReference type="Proteomes" id="UP000799539"/>
    </source>
</evidence>
<name>A0A6A6F881_9PEZI</name>